<dbReference type="PROSITE" id="PS50829">
    <property type="entry name" value="GYF"/>
    <property type="match status" value="1"/>
</dbReference>
<dbReference type="OrthoDB" id="331341at2759"/>
<dbReference type="PANTHER" id="PTHR13138">
    <property type="entry name" value="PROTEIN LIN1"/>
    <property type="match status" value="1"/>
</dbReference>
<comment type="caution">
    <text evidence="3">The sequence shown here is derived from an EMBL/GenBank/DDBJ whole genome shotgun (WGS) entry which is preliminary data.</text>
</comment>
<dbReference type="RefSeq" id="XP_067823134.1">
    <property type="nucleotide sequence ID" value="XM_067966895.1"/>
</dbReference>
<keyword evidence="4" id="KW-1185">Reference proteome</keyword>
<dbReference type="GO" id="GO:0005682">
    <property type="term" value="C:U5 snRNP"/>
    <property type="evidence" value="ECO:0007669"/>
    <property type="project" value="InterPro"/>
</dbReference>
<gene>
    <name evidence="3" type="ORF">CCR75_008848</name>
</gene>
<accession>A0A976IKQ4</accession>
<sequence length="289" mass="34136">MVRREMTGFNLDEEKDEGHFDDDGNYVWSKEAKKVQEDAWLENISRQQMGAANSAKNRREIRDEQVEETMTIEESTKILAMLLGPRENVLHALKRIGSKKPSRIRPGEKRKQAQWSESELAQTAEEKEQFEQITEAADFLMRLGKVDVYVRTKEDFHREEKRLVHGRRENKSFEIECKNEEILPKQENFWEYKAADGQIYGPYPTSNFLAWQQQGYFKGDKAVDMRQLQMSDYNSEKLKVKRDEFPFEHDLLNDFEDSEDKAINVDTRVEKAGEIPWRRSDTIDFFAYS</sequence>
<organism evidence="3 4">
    <name type="scientific">Bremia lactucae</name>
    <name type="common">Lettuce downy mildew</name>
    <dbReference type="NCBI Taxonomy" id="4779"/>
    <lineage>
        <taxon>Eukaryota</taxon>
        <taxon>Sar</taxon>
        <taxon>Stramenopiles</taxon>
        <taxon>Oomycota</taxon>
        <taxon>Peronosporomycetes</taxon>
        <taxon>Peronosporales</taxon>
        <taxon>Peronosporaceae</taxon>
        <taxon>Bremia</taxon>
    </lineage>
</organism>
<evidence type="ECO:0000313" key="3">
    <source>
        <dbReference type="EMBL" id="TDH73636.1"/>
    </source>
</evidence>
<dbReference type="InterPro" id="IPR035445">
    <property type="entry name" value="GYF-like_dom_sf"/>
</dbReference>
<feature type="region of interest" description="Disordered" evidence="1">
    <location>
        <begin position="97"/>
        <end position="117"/>
    </location>
</feature>
<feature type="region of interest" description="Disordered" evidence="1">
    <location>
        <begin position="1"/>
        <end position="25"/>
    </location>
</feature>
<dbReference type="InterPro" id="IPR039905">
    <property type="entry name" value="CD2BP2/Lin1"/>
</dbReference>
<protein>
    <recommendedName>
        <fullName evidence="2">GYF domain-containing protein</fullName>
    </recommendedName>
</protein>
<feature type="domain" description="GYF" evidence="2">
    <location>
        <begin position="187"/>
        <end position="239"/>
    </location>
</feature>
<dbReference type="AlphaFoldDB" id="A0A976IKQ4"/>
<dbReference type="InterPro" id="IPR003169">
    <property type="entry name" value="GYF"/>
</dbReference>
<dbReference type="Gene3D" id="3.30.1490.40">
    <property type="match status" value="1"/>
</dbReference>
<dbReference type="PANTHER" id="PTHR13138:SF3">
    <property type="entry name" value="CD2 ANTIGEN CYTOPLASMIC TAIL-BINDING PROTEIN 2"/>
    <property type="match status" value="1"/>
</dbReference>
<name>A0A976IKQ4_BRELC</name>
<evidence type="ECO:0000256" key="1">
    <source>
        <dbReference type="SAM" id="MobiDB-lite"/>
    </source>
</evidence>
<dbReference type="EMBL" id="SHOA02000033">
    <property type="protein sequence ID" value="TDH73636.1"/>
    <property type="molecule type" value="Genomic_DNA"/>
</dbReference>
<dbReference type="Proteomes" id="UP000294530">
    <property type="component" value="Unassembled WGS sequence"/>
</dbReference>
<evidence type="ECO:0000313" key="4">
    <source>
        <dbReference type="Proteomes" id="UP000294530"/>
    </source>
</evidence>
<dbReference type="SUPFAM" id="SSF55277">
    <property type="entry name" value="GYF domain"/>
    <property type="match status" value="1"/>
</dbReference>
<dbReference type="GeneID" id="94352566"/>
<dbReference type="SMART" id="SM00444">
    <property type="entry name" value="GYF"/>
    <property type="match status" value="1"/>
</dbReference>
<evidence type="ECO:0000259" key="2">
    <source>
        <dbReference type="PROSITE" id="PS50829"/>
    </source>
</evidence>
<dbReference type="Pfam" id="PF02213">
    <property type="entry name" value="GYF"/>
    <property type="match status" value="1"/>
</dbReference>
<proteinExistence type="predicted"/>
<reference evidence="3 4" key="1">
    <citation type="journal article" date="2021" name="Genome Biol.">
        <title>AFLAP: assembly-free linkage analysis pipeline using k-mers from genome sequencing data.</title>
        <authorList>
            <person name="Fletcher K."/>
            <person name="Zhang L."/>
            <person name="Gil J."/>
            <person name="Han R."/>
            <person name="Cavanaugh K."/>
            <person name="Michelmore R."/>
        </authorList>
    </citation>
    <scope>NUCLEOTIDE SEQUENCE [LARGE SCALE GENOMIC DNA]</scope>
    <source>
        <strain evidence="3 4">SF5</strain>
    </source>
</reference>
<dbReference type="KEGG" id="blac:94352566"/>